<evidence type="ECO:0008006" key="3">
    <source>
        <dbReference type="Google" id="ProtNLM"/>
    </source>
</evidence>
<dbReference type="RefSeq" id="WP_253766534.1">
    <property type="nucleotide sequence ID" value="NZ_BAAAVE010000005.1"/>
</dbReference>
<sequence>MPTAKHEALHRIFREDSSLFARTFKLLDIAFPSPCAVSVMDTDLTELEPVARRADTLLYLESEQGDHVLVIESQSREDKDKAGSWAYYIGYLHARHTCPVTLLVVCHDLATARWARRPKGIGLEERPSLVLHPIVLGPDNVPAVTDLAQASEDVVLAVFSALTHGRSPQVTAILEVLAAALDTVDTQTAGYFAEFTEVGLGDTDARYLWRALMSTKTYRYQSEYAQQIRAEGEARGEARGEAKALLRVLHHRGVPVPPVARERIMSCSDTDLLEAWLDRALNVTTADELFG</sequence>
<organism evidence="1 2">
    <name type="scientific">Nonomuraea roseoviolacea subsp. carminata</name>
    <dbReference type="NCBI Taxonomy" id="160689"/>
    <lineage>
        <taxon>Bacteria</taxon>
        <taxon>Bacillati</taxon>
        <taxon>Actinomycetota</taxon>
        <taxon>Actinomycetes</taxon>
        <taxon>Streptosporangiales</taxon>
        <taxon>Streptosporangiaceae</taxon>
        <taxon>Nonomuraea</taxon>
    </lineage>
</organism>
<protein>
    <recommendedName>
        <fullName evidence="3">Rpn family recombination-promoting nuclease/putative transposase</fullName>
    </recommendedName>
</protein>
<dbReference type="PANTHER" id="PTHR34613:SF1">
    <property type="entry name" value="SLL6017 PROTEIN"/>
    <property type="match status" value="1"/>
</dbReference>
<reference evidence="1 2" key="1">
    <citation type="submission" date="2022-06" db="EMBL/GenBank/DDBJ databases">
        <title>Sequencing the genomes of 1000 actinobacteria strains.</title>
        <authorList>
            <person name="Klenk H.-P."/>
        </authorList>
    </citation>
    <scope>NUCLEOTIDE SEQUENCE [LARGE SCALE GENOMIC DNA]</scope>
    <source>
        <strain evidence="1 2">DSM 44170</strain>
    </source>
</reference>
<comment type="caution">
    <text evidence="1">The sequence shown here is derived from an EMBL/GenBank/DDBJ whole genome shotgun (WGS) entry which is preliminary data.</text>
</comment>
<keyword evidence="2" id="KW-1185">Reference proteome</keyword>
<gene>
    <name evidence="1" type="ORF">HD595_001293</name>
</gene>
<name>A0ABT1JV76_9ACTN</name>
<dbReference type="PANTHER" id="PTHR34613">
    <property type="entry name" value="SLL0800 PROTEIN"/>
    <property type="match status" value="1"/>
</dbReference>
<evidence type="ECO:0000313" key="1">
    <source>
        <dbReference type="EMBL" id="MCP2345171.1"/>
    </source>
</evidence>
<accession>A0ABT1JV76</accession>
<proteinExistence type="predicted"/>
<dbReference type="Proteomes" id="UP001320766">
    <property type="component" value="Unassembled WGS sequence"/>
</dbReference>
<dbReference type="EMBL" id="JAMZEC010000001">
    <property type="protein sequence ID" value="MCP2345171.1"/>
    <property type="molecule type" value="Genomic_DNA"/>
</dbReference>
<evidence type="ECO:0000313" key="2">
    <source>
        <dbReference type="Proteomes" id="UP001320766"/>
    </source>
</evidence>